<accession>A0A834TW73</accession>
<keyword evidence="4" id="KW-0804">Transcription</keyword>
<feature type="domain" description="TF-B3" evidence="6">
    <location>
        <begin position="260"/>
        <end position="356"/>
    </location>
</feature>
<evidence type="ECO:0000313" key="8">
    <source>
        <dbReference type="Proteomes" id="UP000634136"/>
    </source>
</evidence>
<keyword evidence="8" id="KW-1185">Reference proteome</keyword>
<proteinExistence type="predicted"/>
<dbReference type="SUPFAM" id="SSF101936">
    <property type="entry name" value="DNA-binding pseudobarrel domain"/>
    <property type="match status" value="5"/>
</dbReference>
<feature type="domain" description="TF-B3" evidence="6">
    <location>
        <begin position="802"/>
        <end position="900"/>
    </location>
</feature>
<dbReference type="EMBL" id="JAAIUW010000005">
    <property type="protein sequence ID" value="KAF7829723.1"/>
    <property type="molecule type" value="Genomic_DNA"/>
</dbReference>
<comment type="subcellular location">
    <subcellularLocation>
        <location evidence="1">Nucleus</location>
    </subcellularLocation>
</comment>
<dbReference type="InterPro" id="IPR015300">
    <property type="entry name" value="DNA-bd_pseudobarrel_sf"/>
</dbReference>
<organism evidence="7 8">
    <name type="scientific">Senna tora</name>
    <dbReference type="NCBI Taxonomy" id="362788"/>
    <lineage>
        <taxon>Eukaryota</taxon>
        <taxon>Viridiplantae</taxon>
        <taxon>Streptophyta</taxon>
        <taxon>Embryophyta</taxon>
        <taxon>Tracheophyta</taxon>
        <taxon>Spermatophyta</taxon>
        <taxon>Magnoliopsida</taxon>
        <taxon>eudicotyledons</taxon>
        <taxon>Gunneridae</taxon>
        <taxon>Pentapetalae</taxon>
        <taxon>rosids</taxon>
        <taxon>fabids</taxon>
        <taxon>Fabales</taxon>
        <taxon>Fabaceae</taxon>
        <taxon>Caesalpinioideae</taxon>
        <taxon>Cassia clade</taxon>
        <taxon>Senna</taxon>
    </lineage>
</organism>
<evidence type="ECO:0000256" key="1">
    <source>
        <dbReference type="ARBA" id="ARBA00004123"/>
    </source>
</evidence>
<feature type="domain" description="TF-B3" evidence="6">
    <location>
        <begin position="15"/>
        <end position="108"/>
    </location>
</feature>
<evidence type="ECO:0000256" key="4">
    <source>
        <dbReference type="ARBA" id="ARBA00023163"/>
    </source>
</evidence>
<evidence type="ECO:0000256" key="3">
    <source>
        <dbReference type="ARBA" id="ARBA00023125"/>
    </source>
</evidence>
<sequence length="918" mass="103722">MACQDCEDNFNVRRPHFYELYSSTSSSVRLKIPAGFICHMEGRTPGSVSLTGPSGNTWHVQLIKQDDDLFLHHGWPTFLEDHSIESGDLLVFRYEGHFHFTVLVFDQRACEKEAAFNSECRQTYRDLNYIKAQKRDREEDSLNVVAEGLLKKIRGSSVKNQELNMSSVDKELSLLEGVKPISMFREKGESSNKNEQVRYSASDIAVPSQKEYSKDEEAAMQIGSGKEDDQYMHSRICLSKLSPHDEKRVAQLFTSSFPFFVRIMKSFNISGSYTLNIPYQFSMAHLPNCKIKIVLHNIKGERWTVNSVPTTRVHTSHTLCGGWMAFVRGNNINIGDICIFELVHECELRVSIVGAGRDEIDCQVGKLAFSRSLAGHSINSHKTSRYMPINAKVNSKCLAKVDLSDKKWSKMGQDAMSIDKKKPGRPSMTSTKMGICSQTKASLNKLGVQRRHRTEDELSSQAKAGLRMLFALDEQRVAQAFTSSFPNFVKIMKKFNVSGSYTLKIPYQFSAAHLPSYKTEVLLRNIRGECWTVNCVPDTKGRAVHTFCGGWMAFVRDNDINFGDTCIFELVAKCEMQALPRTFSDNLRTKLPDCVTLKGPSGAIWSIGLTTRDDTLYFTHGWQQFVKDHCLEENDLLVFKYNNESQFEVLIFDREGFCEKAGSYFVRKCEHTNKRNRDDCREEVNIPNGRADCASPEKFKQGDSIRVPAVVPSETSSKETFNAGAEFVSPVSVAVPTRRVKARGSKSNARGGVNWIIDAETPSAGKSKTNDTVYTSNRRPVTEEEKNITLQLAQEACTSDGFFIVMRPTHVYKRFYASIPSKWITEHLSPYSEDVILRVGEREWPAKFSFEHGRRTGGLTGGWKHFALDNNLEEFDVCVIRLADKTIKPMVMEVQIFRVVEEVTALSGGKQGRKAIQA</sequence>
<reference evidence="7" key="1">
    <citation type="submission" date="2020-09" db="EMBL/GenBank/DDBJ databases">
        <title>Genome-Enabled Discovery of Anthraquinone Biosynthesis in Senna tora.</title>
        <authorList>
            <person name="Kang S.-H."/>
            <person name="Pandey R.P."/>
            <person name="Lee C.-M."/>
            <person name="Sim J.-S."/>
            <person name="Jeong J.-T."/>
            <person name="Choi B.-S."/>
            <person name="Jung M."/>
            <person name="Ginzburg D."/>
            <person name="Zhao K."/>
            <person name="Won S.Y."/>
            <person name="Oh T.-J."/>
            <person name="Yu Y."/>
            <person name="Kim N.-H."/>
            <person name="Lee O.R."/>
            <person name="Lee T.-H."/>
            <person name="Bashyal P."/>
            <person name="Kim T.-S."/>
            <person name="Lee W.-H."/>
            <person name="Kawkins C."/>
            <person name="Kim C.-K."/>
            <person name="Kim J.S."/>
            <person name="Ahn B.O."/>
            <person name="Rhee S.Y."/>
            <person name="Sohng J.K."/>
        </authorList>
    </citation>
    <scope>NUCLEOTIDE SEQUENCE</scope>
    <source>
        <tissue evidence="7">Leaf</tissue>
    </source>
</reference>
<protein>
    <submittedName>
        <fullName evidence="7">B3 domain-containing protein</fullName>
    </submittedName>
</protein>
<dbReference type="SMART" id="SM01019">
    <property type="entry name" value="B3"/>
    <property type="match status" value="5"/>
</dbReference>
<feature type="domain" description="TF-B3" evidence="6">
    <location>
        <begin position="562"/>
        <end position="655"/>
    </location>
</feature>
<dbReference type="Gene3D" id="2.40.330.10">
    <property type="entry name" value="DNA-binding pseudobarrel domain"/>
    <property type="match status" value="5"/>
</dbReference>
<dbReference type="InterPro" id="IPR044837">
    <property type="entry name" value="REM16-like"/>
</dbReference>
<dbReference type="CDD" id="cd10017">
    <property type="entry name" value="B3_DNA"/>
    <property type="match status" value="5"/>
</dbReference>
<evidence type="ECO:0000256" key="5">
    <source>
        <dbReference type="ARBA" id="ARBA00023242"/>
    </source>
</evidence>
<dbReference type="PANTHER" id="PTHR31391:SF106">
    <property type="entry name" value="B3 DOMAIN-CONTAINING PROTEIN OS01G0723500"/>
    <property type="match status" value="1"/>
</dbReference>
<evidence type="ECO:0000259" key="6">
    <source>
        <dbReference type="PROSITE" id="PS50863"/>
    </source>
</evidence>
<gene>
    <name evidence="7" type="ORF">G2W53_012056</name>
</gene>
<evidence type="ECO:0000256" key="2">
    <source>
        <dbReference type="ARBA" id="ARBA00023015"/>
    </source>
</evidence>
<keyword evidence="5" id="KW-0539">Nucleus</keyword>
<comment type="caution">
    <text evidence="7">The sequence shown here is derived from an EMBL/GenBank/DDBJ whole genome shotgun (WGS) entry which is preliminary data.</text>
</comment>
<dbReference type="Proteomes" id="UP000634136">
    <property type="component" value="Unassembled WGS sequence"/>
</dbReference>
<evidence type="ECO:0000313" key="7">
    <source>
        <dbReference type="EMBL" id="KAF7829723.1"/>
    </source>
</evidence>
<dbReference type="Pfam" id="PF02362">
    <property type="entry name" value="B3"/>
    <property type="match status" value="5"/>
</dbReference>
<dbReference type="AlphaFoldDB" id="A0A834TW73"/>
<dbReference type="OrthoDB" id="660291at2759"/>
<keyword evidence="3" id="KW-0238">DNA-binding</keyword>
<dbReference type="GO" id="GO:0003677">
    <property type="term" value="F:DNA binding"/>
    <property type="evidence" value="ECO:0007669"/>
    <property type="project" value="UniProtKB-KW"/>
</dbReference>
<dbReference type="InterPro" id="IPR003340">
    <property type="entry name" value="B3_DNA-bd"/>
</dbReference>
<keyword evidence="2" id="KW-0805">Transcription regulation</keyword>
<name>A0A834TW73_9FABA</name>
<dbReference type="GO" id="GO:0005634">
    <property type="term" value="C:nucleus"/>
    <property type="evidence" value="ECO:0007669"/>
    <property type="project" value="UniProtKB-SubCell"/>
</dbReference>
<dbReference type="PROSITE" id="PS50863">
    <property type="entry name" value="B3"/>
    <property type="match status" value="4"/>
</dbReference>
<dbReference type="PANTHER" id="PTHR31391">
    <property type="entry name" value="B3 DOMAIN-CONTAINING PROTEIN OS11G0197600-RELATED"/>
    <property type="match status" value="1"/>
</dbReference>